<evidence type="ECO:0000256" key="1">
    <source>
        <dbReference type="SAM" id="MobiDB-lite"/>
    </source>
</evidence>
<feature type="compositionally biased region" description="Acidic residues" evidence="1">
    <location>
        <begin position="175"/>
        <end position="192"/>
    </location>
</feature>
<feature type="compositionally biased region" description="Low complexity" evidence="1">
    <location>
        <begin position="123"/>
        <end position="138"/>
    </location>
</feature>
<sequence length="496" mass="56855">MTLTPVPVIILCVLVAVAQCGHPYADFSDEFRPKRQQQPLNFGGGGGPQRRFNANNNRPGNQQRPGPFRQNFQPPQQQPLFDDDSGPFRPQQRQNINLERPKVAEGTNLQFPPMLKRAGGGNKNNNNNKANKPNNNRPQLRPQFEDNKPKYQQDEPEEDEYGPAINNKPPQPPVFEDEPEQEDSNYYDEEALESPPSPPPAVTETRQQQQNNNNEFRRSQAPARNKFSRPNDQLPVFEFDEDPIEAPPQRQNRPANKRVNRPPPPRQEEFIDEQEEASAGNAASSEKEDENKPDRQAILLQSTRFQCAGKKNGYYADEELKCEVFHYCQEGARSSWVCPEKARFHQVHLICMPEGDENICKMSSKYHFVNDYLYKPINEEEDGGTLQYSDRYYPEGYHAGANMELDGNVSPQVQQRKHNAQHKRPSSGTNQQRRRPAEYFEDPAEEAEEEEPNKFSFQQAPASPRRSQQKSQQLSSQQEFLRASQSRTKAGPSPVR</sequence>
<dbReference type="PANTHER" id="PTHR22933">
    <property type="entry name" value="FI18007P1-RELATED"/>
    <property type="match status" value="1"/>
</dbReference>
<protein>
    <recommendedName>
        <fullName evidence="3">Chitin-binding type-2 domain-containing protein</fullName>
    </recommendedName>
</protein>
<dbReference type="Pfam" id="PF01607">
    <property type="entry name" value="CBM_14"/>
    <property type="match status" value="1"/>
</dbReference>
<feature type="compositionally biased region" description="Polar residues" evidence="1">
    <location>
        <begin position="52"/>
        <end position="61"/>
    </location>
</feature>
<keyword evidence="2" id="KW-0732">Signal</keyword>
<dbReference type="OrthoDB" id="7426044at2759"/>
<dbReference type="EMBL" id="OA889480">
    <property type="protein sequence ID" value="CAD7284242.1"/>
    <property type="molecule type" value="Genomic_DNA"/>
</dbReference>
<feature type="compositionally biased region" description="Basic residues" evidence="1">
    <location>
        <begin position="415"/>
        <end position="425"/>
    </location>
</feature>
<organism evidence="4">
    <name type="scientific">Notodromas monacha</name>
    <dbReference type="NCBI Taxonomy" id="399045"/>
    <lineage>
        <taxon>Eukaryota</taxon>
        <taxon>Metazoa</taxon>
        <taxon>Ecdysozoa</taxon>
        <taxon>Arthropoda</taxon>
        <taxon>Crustacea</taxon>
        <taxon>Oligostraca</taxon>
        <taxon>Ostracoda</taxon>
        <taxon>Podocopa</taxon>
        <taxon>Podocopida</taxon>
        <taxon>Cypridocopina</taxon>
        <taxon>Cypridoidea</taxon>
        <taxon>Cyprididae</taxon>
        <taxon>Notodromas</taxon>
    </lineage>
</organism>
<feature type="region of interest" description="Disordered" evidence="1">
    <location>
        <begin position="26"/>
        <end position="293"/>
    </location>
</feature>
<reference evidence="4" key="1">
    <citation type="submission" date="2020-11" db="EMBL/GenBank/DDBJ databases">
        <authorList>
            <person name="Tran Van P."/>
        </authorList>
    </citation>
    <scope>NUCLEOTIDE SEQUENCE</scope>
</reference>
<name>A0A7R9BZ33_9CRUS</name>
<dbReference type="EMBL" id="CAJPEX010007443">
    <property type="protein sequence ID" value="CAG0924394.1"/>
    <property type="molecule type" value="Genomic_DNA"/>
</dbReference>
<feature type="compositionally biased region" description="Basic and acidic residues" evidence="1">
    <location>
        <begin position="143"/>
        <end position="153"/>
    </location>
</feature>
<feature type="chain" id="PRO_5036210474" description="Chitin-binding type-2 domain-containing protein" evidence="2">
    <location>
        <begin position="21"/>
        <end position="496"/>
    </location>
</feature>
<gene>
    <name evidence="4" type="ORF">NMOB1V02_LOCUS11849</name>
</gene>
<feature type="compositionally biased region" description="Low complexity" evidence="1">
    <location>
        <begin position="62"/>
        <end position="79"/>
    </location>
</feature>
<feature type="region of interest" description="Disordered" evidence="1">
    <location>
        <begin position="411"/>
        <end position="496"/>
    </location>
</feature>
<dbReference type="AlphaFoldDB" id="A0A7R9BZ33"/>
<dbReference type="PANTHER" id="PTHR22933:SF31">
    <property type="entry name" value="FI18007P1"/>
    <property type="match status" value="1"/>
</dbReference>
<feature type="compositionally biased region" description="Acidic residues" evidence="1">
    <location>
        <begin position="439"/>
        <end position="451"/>
    </location>
</feature>
<dbReference type="GO" id="GO:0005576">
    <property type="term" value="C:extracellular region"/>
    <property type="evidence" value="ECO:0007669"/>
    <property type="project" value="InterPro"/>
</dbReference>
<accession>A0A7R9BZ33</accession>
<evidence type="ECO:0000256" key="2">
    <source>
        <dbReference type="SAM" id="SignalP"/>
    </source>
</evidence>
<dbReference type="Proteomes" id="UP000678499">
    <property type="component" value="Unassembled WGS sequence"/>
</dbReference>
<dbReference type="InterPro" id="IPR036508">
    <property type="entry name" value="Chitin-bd_dom_sf"/>
</dbReference>
<keyword evidence="5" id="KW-1185">Reference proteome</keyword>
<feature type="domain" description="Chitin-binding type-2" evidence="3">
    <location>
        <begin position="304"/>
        <end position="362"/>
    </location>
</feature>
<proteinExistence type="predicted"/>
<evidence type="ECO:0000313" key="5">
    <source>
        <dbReference type="Proteomes" id="UP000678499"/>
    </source>
</evidence>
<dbReference type="GO" id="GO:0008061">
    <property type="term" value="F:chitin binding"/>
    <property type="evidence" value="ECO:0007669"/>
    <property type="project" value="InterPro"/>
</dbReference>
<dbReference type="PROSITE" id="PS50940">
    <property type="entry name" value="CHIT_BIND_II"/>
    <property type="match status" value="1"/>
</dbReference>
<evidence type="ECO:0000313" key="4">
    <source>
        <dbReference type="EMBL" id="CAD7284242.1"/>
    </source>
</evidence>
<dbReference type="InterPro" id="IPR002557">
    <property type="entry name" value="Chitin-bd_dom"/>
</dbReference>
<dbReference type="SUPFAM" id="SSF57625">
    <property type="entry name" value="Invertebrate chitin-binding proteins"/>
    <property type="match status" value="1"/>
</dbReference>
<evidence type="ECO:0000259" key="3">
    <source>
        <dbReference type="PROSITE" id="PS50940"/>
    </source>
</evidence>
<feature type="signal peptide" evidence="2">
    <location>
        <begin position="1"/>
        <end position="20"/>
    </location>
</feature>
<feature type="compositionally biased region" description="Low complexity" evidence="1">
    <location>
        <begin position="469"/>
        <end position="478"/>
    </location>
</feature>
<dbReference type="InterPro" id="IPR052976">
    <property type="entry name" value="Scoloptoxin-like"/>
</dbReference>